<evidence type="ECO:0000259" key="1">
    <source>
        <dbReference type="PROSITE" id="PS51977"/>
    </source>
</evidence>
<name>A0AA95H2C7_9GAMM</name>
<dbReference type="KEGG" id="tdu:QJT80_10585"/>
<dbReference type="SUPFAM" id="SSF48371">
    <property type="entry name" value="ARM repeat"/>
    <property type="match status" value="2"/>
</dbReference>
<reference evidence="2" key="2">
    <citation type="submission" date="2023-04" db="EMBL/GenBank/DDBJ databases">
        <authorList>
            <person name="Beletskiy A.V."/>
            <person name="Mardanov A.V."/>
            <person name="Ravin N.V."/>
        </authorList>
    </citation>
    <scope>NUCLEOTIDE SEQUENCE</scope>
    <source>
        <strain evidence="2">GKL-01</strain>
    </source>
</reference>
<accession>A0AA95H2C7</accession>
<dbReference type="InterPro" id="IPR016024">
    <property type="entry name" value="ARM-type_fold"/>
</dbReference>
<dbReference type="AlphaFoldDB" id="A0AA95H2C7"/>
<protein>
    <recommendedName>
        <fullName evidence="1">WGR domain-containing protein</fullName>
    </recommendedName>
</protein>
<proteinExistence type="predicted"/>
<dbReference type="InterPro" id="IPR008893">
    <property type="entry name" value="WGR_domain"/>
</dbReference>
<evidence type="ECO:0000313" key="2">
    <source>
        <dbReference type="EMBL" id="WGZ89947.1"/>
    </source>
</evidence>
<sequence length="1247" mass="140897">MKLIRRSTLRFQEGNSDKLYEVDIVELASNSCLVNFRYGRFAKPLTEGSKTPEAVSQAQAEKVANSLLISKINKGYQVAQGYDPVSKQTIGAALPDKPQPNAAFVKSVNATSRANLIIQRLQQFAQGERYITAHSGGGTIAYIDSYSLTRTLWKAGELRLPGLLEAVRSLLSGKPVKFGKPELFYYSMAWALIRSADPGALALIQKIKDKIPAHLYQVACAELTGQVTTDLNTVAAKADLLQMISALQAYERYAAVALRNLDKKQRDYAAQVLHWQGWTAEIDHALQALRLEDIEGDYLKQHLSPSTYQSIQTRTAGYPELQTAIETVLWSTRDKLVETASLPYKAAFDEYQNVLKQLDLDKLLNGSRYLRDYALKGDWDYWWSGSEKRALQNALKRHFNDVTGLLKKVQRYAQLNHVISSEPISEARLNVAYQVLQQHNLYQTVVRDLAAKVRVSDANYHIMDHINSLPLEVRAKLEGNSEYYIKGLFDYQFKQLRSETDKLVKSLLKQYGEHLLNAYLVARFDARKRADTLALIAHAPANKSFNTAFRQLYKTAEMLDDYPVLALLNQRLELTPDSGVNYQTTPFSRQTKLYFKRRMQRHLRQLAKLQPTLYTKLAREILILADDTADYAQAYPKQSYYYFPSLSAVHTILHKHSVLLEQYGQSNWFINTKKLAEAAQPEAYPQLWQAAPDDLFYVLMNCKAEIVNNFAYRHLSTQTAFIQQQPLSIWQQLIHSRYLNTASLAFTALQPYLAGREVLLSVLGSAFASIRQQALATLQPQAFKADLSLLTALLLADYEDVAQFAQNYLYTAQTQYPQLAADLVSHLLQIPADKQAGLIARLKWILTEPLKGQTPLANLTALLAQASRELQQLGAALLVDSSFSFAELGDCFMQMSISPYAEVRAEAVGLLAKLPDAEKLQYQALIFTALTDSEASLRQQARQVVASMQDQGFQRAALQFVLPSLFKAEPVEGFADDMLALIAVLPDTLKAEVDTDTLWRLLMAKSRMAEQAGALILPVHTPDEFSIKQLAILTHTPTLAARQWALNALQTMPARVMAEFLEAVIMLDNRWEDTRQQALQWLSSAFHAEDWTSERIIAVCDVNYADVQQFGRELLLQAFEQDDAATYLTKLSQHPSLTVQRFVSDFLSLYASDQPNTILALENYFRTVLMQVNKARLVKDRVIAFLFKEAAKRVEIAQMVARLFSDQSLTRVLADKAQYIQSLFALQTRYQITQTPVKVLMPTVRAY</sequence>
<gene>
    <name evidence="2" type="ORF">QJT80_10585</name>
</gene>
<dbReference type="PROSITE" id="PS51977">
    <property type="entry name" value="WGR"/>
    <property type="match status" value="1"/>
</dbReference>
<dbReference type="Gene3D" id="2.20.140.10">
    <property type="entry name" value="WGR domain"/>
    <property type="match status" value="1"/>
</dbReference>
<feature type="domain" description="WGR" evidence="1">
    <location>
        <begin position="1"/>
        <end position="89"/>
    </location>
</feature>
<dbReference type="Proteomes" id="UP001300672">
    <property type="component" value="Chromosome"/>
</dbReference>
<reference evidence="2" key="1">
    <citation type="journal article" date="2023" name="Int. J. Mol. Sci.">
        <title>Metagenomics Revealed a New Genus 'Candidatus Thiocaldithrix dubininis' gen. nov., sp. nov. and a New Species 'Candidatus Thiothrix putei' sp. nov. in the Family Thiotrichaceae, Some Members of Which Have Traits of Both Na+- and H+-Motive Energetics.</title>
        <authorList>
            <person name="Ravin N.V."/>
            <person name="Muntyan M.S."/>
            <person name="Smolyakov D.D."/>
            <person name="Rudenko T.S."/>
            <person name="Beletsky A.V."/>
            <person name="Mardanov A.V."/>
            <person name="Grabovich M.Y."/>
        </authorList>
    </citation>
    <scope>NUCLEOTIDE SEQUENCE</scope>
    <source>
        <strain evidence="2">GKL-01</strain>
    </source>
</reference>
<organism evidence="2">
    <name type="scientific">Candidatus Thiocaldithrix dubininis</name>
    <dbReference type="NCBI Taxonomy" id="3080823"/>
    <lineage>
        <taxon>Bacteria</taxon>
        <taxon>Pseudomonadati</taxon>
        <taxon>Pseudomonadota</taxon>
        <taxon>Gammaproteobacteria</taxon>
        <taxon>Thiotrichales</taxon>
        <taxon>Thiotrichaceae</taxon>
        <taxon>Candidatus Thiocaldithrix</taxon>
    </lineage>
</organism>
<dbReference type="EMBL" id="CP124755">
    <property type="protein sequence ID" value="WGZ89947.1"/>
    <property type="molecule type" value="Genomic_DNA"/>
</dbReference>